<dbReference type="SUPFAM" id="SSF52799">
    <property type="entry name" value="(Phosphotyrosine protein) phosphatases II"/>
    <property type="match status" value="2"/>
</dbReference>
<feature type="domain" description="Tyrosine-protein phosphatase" evidence="15">
    <location>
        <begin position="257"/>
        <end position="411"/>
    </location>
</feature>
<feature type="compositionally biased region" description="Polar residues" evidence="14">
    <location>
        <begin position="602"/>
        <end position="625"/>
    </location>
</feature>
<evidence type="ECO:0000256" key="2">
    <source>
        <dbReference type="ARBA" id="ARBA00004496"/>
    </source>
</evidence>
<dbReference type="InterPro" id="IPR016130">
    <property type="entry name" value="Tyr_Pase_AS"/>
</dbReference>
<feature type="compositionally biased region" description="Polar residues" evidence="14">
    <location>
        <begin position="798"/>
        <end position="811"/>
    </location>
</feature>
<dbReference type="InterPro" id="IPR050561">
    <property type="entry name" value="PTP"/>
</dbReference>
<feature type="domain" description="Tyrosine specific protein phosphatases" evidence="16">
    <location>
        <begin position="332"/>
        <end position="397"/>
    </location>
</feature>
<keyword evidence="9" id="KW-0378">Hydrolase</keyword>
<evidence type="ECO:0000259" key="15">
    <source>
        <dbReference type="PROSITE" id="PS50054"/>
    </source>
</evidence>
<dbReference type="GO" id="GO:0007096">
    <property type="term" value="P:regulation of exit from mitosis"/>
    <property type="evidence" value="ECO:0007669"/>
    <property type="project" value="UniProtKB-ARBA"/>
</dbReference>
<evidence type="ECO:0000256" key="14">
    <source>
        <dbReference type="SAM" id="MobiDB-lite"/>
    </source>
</evidence>
<evidence type="ECO:0000256" key="8">
    <source>
        <dbReference type="ARBA" id="ARBA00022776"/>
    </source>
</evidence>
<dbReference type="GO" id="GO:0005816">
    <property type="term" value="C:spindle pole body"/>
    <property type="evidence" value="ECO:0007669"/>
    <property type="project" value="UniProtKB-ARBA"/>
</dbReference>
<dbReference type="InterPro" id="IPR029260">
    <property type="entry name" value="DSPn"/>
</dbReference>
<dbReference type="SMART" id="SM00404">
    <property type="entry name" value="PTPc_motif"/>
    <property type="match status" value="1"/>
</dbReference>
<dbReference type="Gene3D" id="2.30.30.140">
    <property type="match status" value="1"/>
</dbReference>
<feature type="compositionally biased region" description="Polar residues" evidence="14">
    <location>
        <begin position="755"/>
        <end position="765"/>
    </location>
</feature>
<evidence type="ECO:0000256" key="9">
    <source>
        <dbReference type="ARBA" id="ARBA00022801"/>
    </source>
</evidence>
<organism evidence="18">
    <name type="scientific">Phaffia rhodozyma</name>
    <name type="common">Yeast</name>
    <name type="synonym">Xanthophyllomyces dendrorhous</name>
    <dbReference type="NCBI Taxonomy" id="264483"/>
    <lineage>
        <taxon>Eukaryota</taxon>
        <taxon>Fungi</taxon>
        <taxon>Dikarya</taxon>
        <taxon>Basidiomycota</taxon>
        <taxon>Agaricomycotina</taxon>
        <taxon>Tremellomycetes</taxon>
        <taxon>Cystofilobasidiales</taxon>
        <taxon>Mrakiaceae</taxon>
        <taxon>Phaffia</taxon>
    </lineage>
</organism>
<dbReference type="PROSITE" id="PS50056">
    <property type="entry name" value="TYR_PHOSPHATASE_2"/>
    <property type="match status" value="1"/>
</dbReference>
<evidence type="ECO:0000313" key="18">
    <source>
        <dbReference type="EMBL" id="CDZ98577.1"/>
    </source>
</evidence>
<dbReference type="GO" id="GO:0033554">
    <property type="term" value="P:cellular response to stress"/>
    <property type="evidence" value="ECO:0007669"/>
    <property type="project" value="UniProtKB-ARBA"/>
</dbReference>
<evidence type="ECO:0000256" key="10">
    <source>
        <dbReference type="ARBA" id="ARBA00022912"/>
    </source>
</evidence>
<dbReference type="GO" id="GO:0032954">
    <property type="term" value="P:regulation of cytokinetic process"/>
    <property type="evidence" value="ECO:0007669"/>
    <property type="project" value="UniProtKB-ARBA"/>
</dbReference>
<protein>
    <recommendedName>
        <fullName evidence="4">protein-tyrosine-phosphatase</fullName>
        <ecNumber evidence="4">3.1.3.48</ecNumber>
    </recommendedName>
</protein>
<dbReference type="GO" id="GO:0004725">
    <property type="term" value="F:protein tyrosine phosphatase activity"/>
    <property type="evidence" value="ECO:0007669"/>
    <property type="project" value="UniProtKB-EC"/>
</dbReference>
<dbReference type="InterPro" id="IPR000387">
    <property type="entry name" value="Tyr_Pase_dom"/>
</dbReference>
<proteinExistence type="inferred from homology"/>
<dbReference type="InterPro" id="IPR010750">
    <property type="entry name" value="SGF29_tudor-like_dom"/>
</dbReference>
<keyword evidence="5" id="KW-0963">Cytoplasm</keyword>
<dbReference type="InterPro" id="IPR029021">
    <property type="entry name" value="Prot-tyrosine_phosphatase-like"/>
</dbReference>
<feature type="compositionally biased region" description="Basic and acidic residues" evidence="14">
    <location>
        <begin position="839"/>
        <end position="848"/>
    </location>
</feature>
<sequence length="1009" mass="110543">MAASKLIRFDDRLFFTTFPSPVPSQLSLNQTSASSSTYHRTRQSTKFAAGSIAEGAQTSSPPPSSSEDEKEAEATESIGNTARDSGVKNKKDRSKMHWLCVDEEFIYQSFSGKDFGPLNLAMVFRFCVHIHEIMQDPAFGEFSVVLYTSTEPTKKANAALLMALYVMMVNRKNPWEAFHPIAHLEFMPFRDAGRGPGDFNLSIQDCLYGVWKALNAGLLRLDDFNEEEYLYYEQVQNGDFNHVSKDFIAFASPQDNNYVRSLTDPKSVSSFPTKKLARAYTNVLNYFADHNVKLVVRLNNPLYDKQDFESRGMEFKDMYFDDGTNPPEQMVREFLKDADRVISAGGVIAIHCKAGLGRTGCLIAAWLVYRHDFTATEAIGFMRICRPGMVVGPQQQYILLNHLTWVKWAAADAAVAAYQASERASSALANVSRTLTPPNEPNSSDGDRRPLHNLPNVTPCRHARTADNISPPLQPRKTPLAKRTATALEEDMDDDPLGRLPPDPYRSQRMKPASVGPLVGSPTRQPINRTNGSIPITLPPSSPSKKSNPASVEERARRRVAAASSSRIAVPVSRSRPKVVPATESRVTRSVVIERKLPGSPTPRSGSLSKASAATVGSSPNSKLPTFSLGTKRSFAGPSAGASTGLNVTSSTKTGVLSRLAEKTRVVRRRRSFASLWSQIVSTLRALPAQQDFSAHKRFQAIMDEGGTDSEIPRASRDLALRKLEEEERIARHELQIYESAAESLSILLALRTESPPSTGVSHFSSKLKTKSTHQSPQPPNLSNTSTAAAANADLTGGNPSTSTAGSNYHLSSSSSSVDSTGSTSTHPRIPASHPVPFSKRDSRERKQTYAAQLPLTPGRRVAFKMHQKPAGVSAADRTDEPDEGEGWILAVVKRCLHQDTNRLTNTTFKTLIPLPDPTVPANHPSHPNAYAPHPVGSFVMAIFPDTTSFYKAVVRGSVKAKPTGLAKYLVTFDDDDNQVREMDVSDVVEWPGGQPHQMQIQSSSSSSF</sequence>
<evidence type="ECO:0000256" key="1">
    <source>
        <dbReference type="ARBA" id="ARBA00004123"/>
    </source>
</evidence>
<dbReference type="PROSITE" id="PS50054">
    <property type="entry name" value="TYR_PHOSPHATASE_DUAL"/>
    <property type="match status" value="1"/>
</dbReference>
<feature type="region of interest" description="Disordered" evidence="14">
    <location>
        <begin position="427"/>
        <end position="568"/>
    </location>
</feature>
<dbReference type="GO" id="GO:0005737">
    <property type="term" value="C:cytoplasm"/>
    <property type="evidence" value="ECO:0007669"/>
    <property type="project" value="UniProtKB-SubCell"/>
</dbReference>
<dbReference type="PROSITE" id="PS51518">
    <property type="entry name" value="SGF29_C"/>
    <property type="match status" value="1"/>
</dbReference>
<dbReference type="Pfam" id="PF07039">
    <property type="entry name" value="SGF29_Tudor"/>
    <property type="match status" value="1"/>
</dbReference>
<keyword evidence="11" id="KW-0539">Nucleus</keyword>
<keyword evidence="8" id="KW-0498">Mitosis</keyword>
<evidence type="ECO:0000256" key="4">
    <source>
        <dbReference type="ARBA" id="ARBA00013064"/>
    </source>
</evidence>
<dbReference type="EMBL" id="LN483345">
    <property type="protein sequence ID" value="CDZ98577.1"/>
    <property type="molecule type" value="Genomic_DNA"/>
</dbReference>
<dbReference type="InterPro" id="IPR020422">
    <property type="entry name" value="TYR_PHOSPHATASE_DUAL_dom"/>
</dbReference>
<dbReference type="FunFam" id="3.90.190.10:FF:000038">
    <property type="entry name" value="Tyrosine-protein phosphatase CDC14"/>
    <property type="match status" value="1"/>
</dbReference>
<evidence type="ECO:0000256" key="6">
    <source>
        <dbReference type="ARBA" id="ARBA00022553"/>
    </source>
</evidence>
<keyword evidence="6" id="KW-0597">Phosphoprotein</keyword>
<feature type="compositionally biased region" description="Low complexity" evidence="14">
    <location>
        <begin position="783"/>
        <end position="793"/>
    </location>
</feature>
<accession>A0A0F7SNA1</accession>
<evidence type="ECO:0000256" key="5">
    <source>
        <dbReference type="ARBA" id="ARBA00022490"/>
    </source>
</evidence>
<feature type="compositionally biased region" description="Polar residues" evidence="14">
    <location>
        <begin position="522"/>
        <end position="532"/>
    </location>
</feature>
<evidence type="ECO:0000256" key="3">
    <source>
        <dbReference type="ARBA" id="ARBA00007315"/>
    </source>
</evidence>
<dbReference type="Pfam" id="PF22785">
    <property type="entry name" value="Tc-R-P"/>
    <property type="match status" value="1"/>
</dbReference>
<feature type="compositionally biased region" description="Polar residues" evidence="14">
    <location>
        <begin position="22"/>
        <end position="38"/>
    </location>
</feature>
<evidence type="ECO:0000256" key="12">
    <source>
        <dbReference type="ARBA" id="ARBA00023254"/>
    </source>
</evidence>
<dbReference type="CDD" id="cd14499">
    <property type="entry name" value="CDC14_C"/>
    <property type="match status" value="1"/>
</dbReference>
<keyword evidence="10" id="KW-0904">Protein phosphatase</keyword>
<feature type="region of interest" description="Disordered" evidence="14">
    <location>
        <begin position="755"/>
        <end position="855"/>
    </location>
</feature>
<dbReference type="GO" id="GO:0000278">
    <property type="term" value="P:mitotic cell cycle"/>
    <property type="evidence" value="ECO:0007669"/>
    <property type="project" value="UniProtKB-ARBA"/>
</dbReference>
<feature type="region of interest" description="Disordered" evidence="14">
    <location>
        <begin position="594"/>
        <end position="625"/>
    </location>
</feature>
<dbReference type="PANTHER" id="PTHR23339">
    <property type="entry name" value="TYROSINE SPECIFIC PROTEIN PHOSPHATASE AND DUAL SPECIFICITY PROTEIN PHOSPHATASE"/>
    <property type="match status" value="1"/>
</dbReference>
<comment type="subcellular location">
    <subcellularLocation>
        <location evidence="2">Cytoplasm</location>
    </subcellularLocation>
    <subcellularLocation>
        <location evidence="1">Nucleus</location>
    </subcellularLocation>
</comment>
<evidence type="ECO:0000256" key="11">
    <source>
        <dbReference type="ARBA" id="ARBA00023242"/>
    </source>
</evidence>
<dbReference type="PROSITE" id="PS00383">
    <property type="entry name" value="TYR_PHOSPHATASE_1"/>
    <property type="match status" value="1"/>
</dbReference>
<dbReference type="GO" id="GO:0051321">
    <property type="term" value="P:meiotic cell cycle"/>
    <property type="evidence" value="ECO:0007669"/>
    <property type="project" value="UniProtKB-KW"/>
</dbReference>
<keyword evidence="12" id="KW-0469">Meiosis</keyword>
<dbReference type="GO" id="GO:0005730">
    <property type="term" value="C:nucleolus"/>
    <property type="evidence" value="ECO:0007669"/>
    <property type="project" value="UniProtKB-ARBA"/>
</dbReference>
<evidence type="ECO:0000259" key="16">
    <source>
        <dbReference type="PROSITE" id="PS50056"/>
    </source>
</evidence>
<dbReference type="SMART" id="SM00195">
    <property type="entry name" value="DSPc"/>
    <property type="match status" value="1"/>
</dbReference>
<feature type="region of interest" description="Disordered" evidence="14">
    <location>
        <begin position="22"/>
        <end position="89"/>
    </location>
</feature>
<comment type="similarity">
    <text evidence="3">Belongs to the protein-tyrosine phosphatase family. Non-receptor class CDC14 subfamily.</text>
</comment>
<evidence type="ECO:0000259" key="17">
    <source>
        <dbReference type="PROSITE" id="PS51518"/>
    </source>
</evidence>
<evidence type="ECO:0000256" key="13">
    <source>
        <dbReference type="ARBA" id="ARBA00023306"/>
    </source>
</evidence>
<dbReference type="EC" id="3.1.3.48" evidence="4"/>
<keyword evidence="13" id="KW-0131">Cell cycle</keyword>
<dbReference type="InterPro" id="IPR044506">
    <property type="entry name" value="CDC14_C"/>
</dbReference>
<evidence type="ECO:0000256" key="7">
    <source>
        <dbReference type="ARBA" id="ARBA00022618"/>
    </source>
</evidence>
<dbReference type="Gene3D" id="3.90.190.10">
    <property type="entry name" value="Protein tyrosine phosphatase superfamily"/>
    <property type="match status" value="2"/>
</dbReference>
<keyword evidence="7" id="KW-0132">Cell division</keyword>
<feature type="compositionally biased region" description="Low complexity" evidence="14">
    <location>
        <begin position="812"/>
        <end position="826"/>
    </location>
</feature>
<feature type="domain" description="SGF29 C-terminal" evidence="17">
    <location>
        <begin position="852"/>
        <end position="997"/>
    </location>
</feature>
<feature type="compositionally biased region" description="Polar residues" evidence="14">
    <location>
        <begin position="427"/>
        <end position="444"/>
    </location>
</feature>
<name>A0A0F7SNA1_PHARH</name>
<reference evidence="18" key="1">
    <citation type="submission" date="2014-08" db="EMBL/GenBank/DDBJ databases">
        <authorList>
            <person name="Sharma Rahul"/>
            <person name="Thines Marco"/>
        </authorList>
    </citation>
    <scope>NUCLEOTIDE SEQUENCE</scope>
</reference>
<dbReference type="AlphaFoldDB" id="A0A0F7SNA1"/>
<dbReference type="CDD" id="cd17657">
    <property type="entry name" value="CDC14_N"/>
    <property type="match status" value="1"/>
</dbReference>
<dbReference type="InterPro" id="IPR003595">
    <property type="entry name" value="Tyr_Pase_cat"/>
</dbReference>
<dbReference type="Pfam" id="PF14671">
    <property type="entry name" value="DSPn"/>
    <property type="match status" value="1"/>
</dbReference>
<dbReference type="GO" id="GO:0051301">
    <property type="term" value="P:cell division"/>
    <property type="evidence" value="ECO:0007669"/>
    <property type="project" value="UniProtKB-KW"/>
</dbReference>